<reference evidence="1 2" key="1">
    <citation type="journal article" date="2016" name="Mol. Biol. Evol.">
        <title>Comparative Genomics of Early-Diverging Mushroom-Forming Fungi Provides Insights into the Origins of Lignocellulose Decay Capabilities.</title>
        <authorList>
            <person name="Nagy L.G."/>
            <person name="Riley R."/>
            <person name="Tritt A."/>
            <person name="Adam C."/>
            <person name="Daum C."/>
            <person name="Floudas D."/>
            <person name="Sun H."/>
            <person name="Yadav J.S."/>
            <person name="Pangilinan J."/>
            <person name="Larsson K.H."/>
            <person name="Matsuura K."/>
            <person name="Barry K."/>
            <person name="Labutti K."/>
            <person name="Kuo R."/>
            <person name="Ohm R.A."/>
            <person name="Bhattacharya S.S."/>
            <person name="Shirouzu T."/>
            <person name="Yoshinaga Y."/>
            <person name="Martin F.M."/>
            <person name="Grigoriev I.V."/>
            <person name="Hibbett D.S."/>
        </authorList>
    </citation>
    <scope>NUCLEOTIDE SEQUENCE [LARGE SCALE GENOMIC DNA]</scope>
    <source>
        <strain evidence="1 2">HHB12029</strain>
    </source>
</reference>
<dbReference type="EMBL" id="KV425885">
    <property type="protein sequence ID" value="KZW02974.1"/>
    <property type="molecule type" value="Genomic_DNA"/>
</dbReference>
<dbReference type="CDD" id="cd02970">
    <property type="entry name" value="PRX_like2"/>
    <property type="match status" value="1"/>
</dbReference>
<sequence>MDPSAPLTTTELETACALPVLDAQGNSVPFGSLFENTRAVVVFIRHFWCGSCQDYVCQLATVPRAALENAGVKLVVIGCGESSMIKDYQELTQLTNGEIYADPSRRLYDVLGTTSNRKMPSERPSYVQHGLFLNLVRSFWRGYITHFASIGKQGNDSQLGADLVVGPGQTCSFIWRMRNTQDHVAVLELMKHAGVEWTP</sequence>
<dbReference type="Pfam" id="PF13911">
    <property type="entry name" value="AhpC-TSA_2"/>
    <property type="match status" value="1"/>
</dbReference>
<keyword evidence="2" id="KW-1185">Reference proteome</keyword>
<evidence type="ECO:0000313" key="1">
    <source>
        <dbReference type="EMBL" id="KZW02974.1"/>
    </source>
</evidence>
<dbReference type="InterPro" id="IPR036249">
    <property type="entry name" value="Thioredoxin-like_sf"/>
</dbReference>
<gene>
    <name evidence="1" type="ORF">EXIGLDRAFT_600960</name>
</gene>
<dbReference type="OrthoDB" id="40334at2759"/>
<accession>A0A165Q1Y5</accession>
<dbReference type="AlphaFoldDB" id="A0A165Q1Y5"/>
<dbReference type="Gene3D" id="3.40.30.10">
    <property type="entry name" value="Glutaredoxin"/>
    <property type="match status" value="1"/>
</dbReference>
<name>A0A165Q1Y5_EXIGL</name>
<dbReference type="SUPFAM" id="SSF52833">
    <property type="entry name" value="Thioredoxin-like"/>
    <property type="match status" value="1"/>
</dbReference>
<dbReference type="PANTHER" id="PTHR28630:SF3">
    <property type="entry name" value="PEROXIREDOXIN-LIKE 2C"/>
    <property type="match status" value="1"/>
</dbReference>
<protein>
    <recommendedName>
        <fullName evidence="3">Thioredoxin domain-containing protein</fullName>
    </recommendedName>
</protein>
<dbReference type="PANTHER" id="PTHR28630">
    <property type="match status" value="1"/>
</dbReference>
<dbReference type="InParanoid" id="A0A165Q1Y5"/>
<proteinExistence type="predicted"/>
<evidence type="ECO:0008006" key="3">
    <source>
        <dbReference type="Google" id="ProtNLM"/>
    </source>
</evidence>
<organism evidence="1 2">
    <name type="scientific">Exidia glandulosa HHB12029</name>
    <dbReference type="NCBI Taxonomy" id="1314781"/>
    <lineage>
        <taxon>Eukaryota</taxon>
        <taxon>Fungi</taxon>
        <taxon>Dikarya</taxon>
        <taxon>Basidiomycota</taxon>
        <taxon>Agaricomycotina</taxon>
        <taxon>Agaricomycetes</taxon>
        <taxon>Auriculariales</taxon>
        <taxon>Exidiaceae</taxon>
        <taxon>Exidia</taxon>
    </lineage>
</organism>
<evidence type="ECO:0000313" key="2">
    <source>
        <dbReference type="Proteomes" id="UP000077266"/>
    </source>
</evidence>
<dbReference type="STRING" id="1314781.A0A165Q1Y5"/>
<dbReference type="Proteomes" id="UP000077266">
    <property type="component" value="Unassembled WGS sequence"/>
</dbReference>
<dbReference type="InterPro" id="IPR032801">
    <property type="entry name" value="PXL2A/B/C"/>
</dbReference>